<dbReference type="OrthoDB" id="7699080at2759"/>
<evidence type="ECO:0000313" key="1">
    <source>
        <dbReference type="EMBL" id="CAB3229482.1"/>
    </source>
</evidence>
<dbReference type="Proteomes" id="UP000494106">
    <property type="component" value="Unassembled WGS sequence"/>
</dbReference>
<dbReference type="Proteomes" id="UP000494256">
    <property type="component" value="Unassembled WGS sequence"/>
</dbReference>
<comment type="caution">
    <text evidence="2">The sequence shown here is derived from an EMBL/GenBank/DDBJ whole genome shotgun (WGS) entry which is preliminary data.</text>
</comment>
<proteinExistence type="predicted"/>
<dbReference type="EMBL" id="CADEBC010000537">
    <property type="protein sequence ID" value="CAB3249192.1"/>
    <property type="molecule type" value="Genomic_DNA"/>
</dbReference>
<evidence type="ECO:0000313" key="2">
    <source>
        <dbReference type="EMBL" id="CAB3249192.1"/>
    </source>
</evidence>
<evidence type="ECO:0000313" key="3">
    <source>
        <dbReference type="Proteomes" id="UP000494106"/>
    </source>
</evidence>
<accession>A0A8S1AIT1</accession>
<dbReference type="AlphaFoldDB" id="A0A8S1AIT1"/>
<keyword evidence="3" id="KW-1185">Reference proteome</keyword>
<reference evidence="3 4" key="1">
    <citation type="submission" date="2020-04" db="EMBL/GenBank/DDBJ databases">
        <authorList>
            <person name="Wallbank WR R."/>
            <person name="Pardo Diaz C."/>
            <person name="Kozak K."/>
            <person name="Martin S."/>
            <person name="Jiggins C."/>
            <person name="Moest M."/>
            <person name="Warren A I."/>
            <person name="Byers J.R.P. K."/>
            <person name="Montejo-Kovacevich G."/>
            <person name="Yen C E."/>
        </authorList>
    </citation>
    <scope>NUCLEOTIDE SEQUENCE [LARGE SCALE GENOMIC DNA]</scope>
</reference>
<protein>
    <submittedName>
        <fullName evidence="2">Uncharacterized protein</fullName>
    </submittedName>
</protein>
<dbReference type="EMBL" id="CADEBD010000286">
    <property type="protein sequence ID" value="CAB3229482.1"/>
    <property type="molecule type" value="Genomic_DNA"/>
</dbReference>
<evidence type="ECO:0000313" key="4">
    <source>
        <dbReference type="Proteomes" id="UP000494256"/>
    </source>
</evidence>
<sequence>MKYKIKQGMGLPLKQVIKASRKAVKNQINTTGVKKPPTQKHLINTAIKAAKKRISENKNGKHYLKKPRVIPLPKRGGFIPLRPILGALAADGSLAGGVTTAAKNIYEMVKSKEPTTNPDGGRFR</sequence>
<name>A0A8S1AIT1_ARCPL</name>
<organism evidence="2 3">
    <name type="scientific">Arctia plantaginis</name>
    <name type="common">Wood tiger moth</name>
    <name type="synonym">Phalaena plantaginis</name>
    <dbReference type="NCBI Taxonomy" id="874455"/>
    <lineage>
        <taxon>Eukaryota</taxon>
        <taxon>Metazoa</taxon>
        <taxon>Ecdysozoa</taxon>
        <taxon>Arthropoda</taxon>
        <taxon>Hexapoda</taxon>
        <taxon>Insecta</taxon>
        <taxon>Pterygota</taxon>
        <taxon>Neoptera</taxon>
        <taxon>Endopterygota</taxon>
        <taxon>Lepidoptera</taxon>
        <taxon>Glossata</taxon>
        <taxon>Ditrysia</taxon>
        <taxon>Noctuoidea</taxon>
        <taxon>Erebidae</taxon>
        <taxon>Arctiinae</taxon>
        <taxon>Arctia</taxon>
    </lineage>
</organism>
<gene>
    <name evidence="2" type="ORF">APLA_LOCUS12013</name>
    <name evidence="1" type="ORF">APLA_LOCUS4098</name>
</gene>